<sequence length="140" mass="15895">MRIQKSRMRCVGIFLAVVICFFAVQQSYGVQNMYDITQAEPDHLAVHTMERQQGSFLDILGRSELTQSEQARLTVSARVTRLNAERNIILWAGLASGFAGNATRIYLASCRIENIFVRSHAWIMAYIHWQDGEKASDSLK</sequence>
<evidence type="ECO:0000313" key="2">
    <source>
        <dbReference type="EMBL" id="CUN04965.1"/>
    </source>
</evidence>
<keyword evidence="3" id="KW-1185">Reference proteome</keyword>
<dbReference type="RefSeq" id="WP_055068310.1">
    <property type="nucleotide sequence ID" value="NZ_CP173697.1"/>
</dbReference>
<evidence type="ECO:0000313" key="3">
    <source>
        <dbReference type="Proteomes" id="UP000049979"/>
    </source>
</evidence>
<dbReference type="Proteomes" id="UP000049979">
    <property type="component" value="Unassembled WGS sequence"/>
</dbReference>
<dbReference type="EMBL" id="CVRR01000037">
    <property type="protein sequence ID" value="CRL40744.1"/>
    <property type="molecule type" value="Genomic_DNA"/>
</dbReference>
<protein>
    <submittedName>
        <fullName evidence="1">Uncharacterized protein</fullName>
    </submittedName>
</protein>
<accession>A0A0M6WU27</accession>
<dbReference type="STRING" id="301302.ERS852420_02373"/>
<name>A0A0M6WU27_9FIRM</name>
<evidence type="ECO:0000313" key="4">
    <source>
        <dbReference type="Proteomes" id="UP000095495"/>
    </source>
</evidence>
<dbReference type="Proteomes" id="UP000095495">
    <property type="component" value="Unassembled WGS sequence"/>
</dbReference>
<evidence type="ECO:0000313" key="1">
    <source>
        <dbReference type="EMBL" id="CRL40744.1"/>
    </source>
</evidence>
<reference evidence="3" key="2">
    <citation type="submission" date="2015-05" db="EMBL/GenBank/DDBJ databases">
        <authorList>
            <consortium name="Pathogen Informatics"/>
        </authorList>
    </citation>
    <scope>NUCLEOTIDE SEQUENCE [LARGE SCALE GENOMIC DNA]</scope>
    <source>
        <strain evidence="2 4">2789STDY5608863</strain>
        <strain evidence="3">M72</strain>
    </source>
</reference>
<dbReference type="EMBL" id="CYXV01000010">
    <property type="protein sequence ID" value="CUN04965.1"/>
    <property type="molecule type" value="Genomic_DNA"/>
</dbReference>
<reference evidence="1" key="1">
    <citation type="submission" date="2015-05" db="EMBL/GenBank/DDBJ databases">
        <authorList>
            <person name="Wang D.B."/>
            <person name="Wang M."/>
        </authorList>
    </citation>
    <scope>NUCLEOTIDE SEQUENCE [LARGE SCALE GENOMIC DNA]</scope>
    <source>
        <strain evidence="1">M72</strain>
    </source>
</reference>
<gene>
    <name evidence="2" type="ORF">ERS852420_02373</name>
    <name evidence="1" type="ORF">M72_10301</name>
</gene>
<proteinExistence type="predicted"/>
<dbReference type="AlphaFoldDB" id="A0A0M6WU27"/>
<organism evidence="1 3">
    <name type="scientific">Roseburia faecis</name>
    <dbReference type="NCBI Taxonomy" id="301302"/>
    <lineage>
        <taxon>Bacteria</taxon>
        <taxon>Bacillati</taxon>
        <taxon>Bacillota</taxon>
        <taxon>Clostridia</taxon>
        <taxon>Lachnospirales</taxon>
        <taxon>Lachnospiraceae</taxon>
        <taxon>Roseburia</taxon>
    </lineage>
</organism>